<dbReference type="EMBL" id="BAABHK010000014">
    <property type="protein sequence ID" value="GAA4635016.1"/>
    <property type="molecule type" value="Genomic_DNA"/>
</dbReference>
<feature type="transmembrane region" description="Helical" evidence="2">
    <location>
        <begin position="64"/>
        <end position="87"/>
    </location>
</feature>
<name>A0ABP8ULD9_9ACTN</name>
<feature type="region of interest" description="Disordered" evidence="1">
    <location>
        <begin position="29"/>
        <end position="58"/>
    </location>
</feature>
<protein>
    <submittedName>
        <fullName evidence="3">Uncharacterized protein</fullName>
    </submittedName>
</protein>
<dbReference type="Proteomes" id="UP001501442">
    <property type="component" value="Unassembled WGS sequence"/>
</dbReference>
<keyword evidence="4" id="KW-1185">Reference proteome</keyword>
<feature type="transmembrane region" description="Helical" evidence="2">
    <location>
        <begin position="99"/>
        <end position="118"/>
    </location>
</feature>
<sequence length="192" mass="20943">MTPDAYRPFYVRNRDAHGLRRDFRRRREKARHYKETDSVTTPVPSLSPPSAPGRPDLRRDRPRWPALVLIGAGLALVPWLFVLAFGLPATAVAAHWSTAWAGFDGLEALGLVSTGVLLRRRDPRGCLVAAATAPLPVVDAWFDVVTATPGGDRTTAVAMAIFPELPLAITCAVLAIRTFPRRDPASIHPHSA</sequence>
<evidence type="ECO:0000313" key="4">
    <source>
        <dbReference type="Proteomes" id="UP001501442"/>
    </source>
</evidence>
<gene>
    <name evidence="3" type="ORF">GCM10023196_078840</name>
</gene>
<feature type="transmembrane region" description="Helical" evidence="2">
    <location>
        <begin position="154"/>
        <end position="176"/>
    </location>
</feature>
<keyword evidence="2" id="KW-0812">Transmembrane</keyword>
<feature type="transmembrane region" description="Helical" evidence="2">
    <location>
        <begin position="125"/>
        <end position="142"/>
    </location>
</feature>
<reference evidence="4" key="1">
    <citation type="journal article" date="2019" name="Int. J. Syst. Evol. Microbiol.">
        <title>The Global Catalogue of Microorganisms (GCM) 10K type strain sequencing project: providing services to taxonomists for standard genome sequencing and annotation.</title>
        <authorList>
            <consortium name="The Broad Institute Genomics Platform"/>
            <consortium name="The Broad Institute Genome Sequencing Center for Infectious Disease"/>
            <person name="Wu L."/>
            <person name="Ma J."/>
        </authorList>
    </citation>
    <scope>NUCLEOTIDE SEQUENCE [LARGE SCALE GENOMIC DNA]</scope>
    <source>
        <strain evidence="4">JCM 17939</strain>
    </source>
</reference>
<proteinExistence type="predicted"/>
<keyword evidence="2" id="KW-0472">Membrane</keyword>
<evidence type="ECO:0000256" key="2">
    <source>
        <dbReference type="SAM" id="Phobius"/>
    </source>
</evidence>
<evidence type="ECO:0000313" key="3">
    <source>
        <dbReference type="EMBL" id="GAA4635016.1"/>
    </source>
</evidence>
<accession>A0ABP8ULD9</accession>
<keyword evidence="2" id="KW-1133">Transmembrane helix</keyword>
<comment type="caution">
    <text evidence="3">The sequence shown here is derived from an EMBL/GenBank/DDBJ whole genome shotgun (WGS) entry which is preliminary data.</text>
</comment>
<organism evidence="3 4">
    <name type="scientific">Actinoallomurus vinaceus</name>
    <dbReference type="NCBI Taxonomy" id="1080074"/>
    <lineage>
        <taxon>Bacteria</taxon>
        <taxon>Bacillati</taxon>
        <taxon>Actinomycetota</taxon>
        <taxon>Actinomycetes</taxon>
        <taxon>Streptosporangiales</taxon>
        <taxon>Thermomonosporaceae</taxon>
        <taxon>Actinoallomurus</taxon>
    </lineage>
</organism>
<evidence type="ECO:0000256" key="1">
    <source>
        <dbReference type="SAM" id="MobiDB-lite"/>
    </source>
</evidence>